<name>A0A1D8DB88_9EUKA</name>
<keyword evidence="1" id="KW-0812">Transmembrane</keyword>
<feature type="transmembrane region" description="Helical" evidence="1">
    <location>
        <begin position="24"/>
        <end position="44"/>
    </location>
</feature>
<feature type="transmembrane region" description="Helical" evidence="1">
    <location>
        <begin position="56"/>
        <end position="80"/>
    </location>
</feature>
<geneLocation type="mitochondrion" evidence="2"/>
<gene>
    <name evidence="2" type="primary">orf123</name>
</gene>
<evidence type="ECO:0000256" key="1">
    <source>
        <dbReference type="SAM" id="Phobius"/>
    </source>
</evidence>
<evidence type="ECO:0000313" key="2">
    <source>
        <dbReference type="EMBL" id="AOS85551.1"/>
    </source>
</evidence>
<organism evidence="2">
    <name type="scientific">Paramoeba pemaquidensis</name>
    <dbReference type="NCBI Taxonomy" id="180228"/>
    <lineage>
        <taxon>Eukaryota</taxon>
        <taxon>Amoebozoa</taxon>
        <taxon>Discosea</taxon>
        <taxon>Flabellinia</taxon>
        <taxon>Dactylopodida</taxon>
        <taxon>Paramoebidae</taxon>
        <taxon>Paramoeba</taxon>
    </lineage>
</organism>
<dbReference type="EMBL" id="KX611830">
    <property type="protein sequence ID" value="AOS85551.1"/>
    <property type="molecule type" value="Genomic_DNA"/>
</dbReference>
<dbReference type="GeneID" id="29292372"/>
<keyword evidence="2" id="KW-0496">Mitochondrion</keyword>
<proteinExistence type="predicted"/>
<accession>A0A1D8DB88</accession>
<keyword evidence="1" id="KW-0472">Membrane</keyword>
<protein>
    <submittedName>
        <fullName evidence="2">Uncharacterized protein</fullName>
    </submittedName>
</protein>
<dbReference type="RefSeq" id="YP_009308413.1">
    <property type="nucleotide sequence ID" value="NC_031417.1"/>
</dbReference>
<keyword evidence="1" id="KW-1133">Transmembrane helix</keyword>
<feature type="transmembrane region" description="Helical" evidence="1">
    <location>
        <begin position="105"/>
        <end position="122"/>
    </location>
</feature>
<sequence length="123" mass="14629">MVLFTKIINYITNLIDLIRNDETILNYILISFCFLLLVNLNIVYKKINKKEKYSVVYLLKLNITIFISIMLMLYCCDILYRSDIMGIGCDALKSLRREGYDSEDVFTFKLFWIIIIIILFFLI</sequence>
<dbReference type="AlphaFoldDB" id="A0A1D8DB88"/>
<reference evidence="2" key="1">
    <citation type="submission" date="2016-07" db="EMBL/GenBank/DDBJ databases">
        <title>Evolution of an obligate endosymbiont from a free-living kinetoplastid protist.</title>
        <authorList>
            <person name="Tanifuji G."/>
            <person name="Curtis B.A."/>
            <person name="Cenci U."/>
            <person name="David V."/>
            <person name="Dean S."/>
            <person name="Fiala I."/>
            <person name="Flegontov P."/>
            <person name="Kelly S."/>
            <person name="Johnson-MacKinnon J."/>
            <person name="Moog D."/>
            <person name="Nakayama T."/>
            <person name="Onodera N.T."/>
            <person name="Inagaki Y."/>
            <person name="Hashimoto T."/>
            <person name="Gull K."/>
            <person name="Lukes J."/>
            <person name="Archibald J.M."/>
        </authorList>
    </citation>
    <scope>NUCLEOTIDE SEQUENCE</scope>
</reference>